<dbReference type="Proteomes" id="UP000054495">
    <property type="component" value="Unassembled WGS sequence"/>
</dbReference>
<keyword evidence="1" id="KW-0732">Signal</keyword>
<feature type="signal peptide" evidence="1">
    <location>
        <begin position="1"/>
        <end position="20"/>
    </location>
</feature>
<protein>
    <submittedName>
        <fullName evidence="2">Uncharacterized protein</fullName>
    </submittedName>
</protein>
<evidence type="ECO:0000313" key="2">
    <source>
        <dbReference type="EMBL" id="EPB80749.1"/>
    </source>
</evidence>
<dbReference type="EMBL" id="KE124776">
    <property type="protein sequence ID" value="EPB80749.1"/>
    <property type="molecule type" value="Genomic_DNA"/>
</dbReference>
<accession>A0A0D6M9A9</accession>
<organism evidence="2 3">
    <name type="scientific">Ancylostoma ceylanicum</name>
    <dbReference type="NCBI Taxonomy" id="53326"/>
    <lineage>
        <taxon>Eukaryota</taxon>
        <taxon>Metazoa</taxon>
        <taxon>Ecdysozoa</taxon>
        <taxon>Nematoda</taxon>
        <taxon>Chromadorea</taxon>
        <taxon>Rhabditida</taxon>
        <taxon>Rhabditina</taxon>
        <taxon>Rhabditomorpha</taxon>
        <taxon>Strongyloidea</taxon>
        <taxon>Ancylostomatidae</taxon>
        <taxon>Ancylostomatinae</taxon>
        <taxon>Ancylostoma</taxon>
    </lineage>
</organism>
<feature type="chain" id="PRO_5002307553" evidence="1">
    <location>
        <begin position="21"/>
        <end position="415"/>
    </location>
</feature>
<gene>
    <name evidence="2" type="ORF">ANCCEY_00155</name>
</gene>
<name>A0A0D6M9A9_9BILA</name>
<dbReference type="PANTHER" id="PTHR37433">
    <property type="entry name" value="PROTEIN CBG25136-RELATED"/>
    <property type="match status" value="1"/>
</dbReference>
<reference evidence="2 3" key="1">
    <citation type="submission" date="2013-05" db="EMBL/GenBank/DDBJ databases">
        <title>Draft genome of the parasitic nematode Anyclostoma ceylanicum.</title>
        <authorList>
            <person name="Mitreva M."/>
        </authorList>
    </citation>
    <scope>NUCLEOTIDE SEQUENCE [LARGE SCALE GENOMIC DNA]</scope>
</reference>
<sequence>MPLLVKLLLVLLIACDDVIALIRCKKCEYDFETEQEICGPDCTGTLCFYSEYYYTQPQRLFTRKGCVAGVAPSSGCRMNQDGQVLCLCDTEYCNRDQLLLMAAPPTQLPLQVCKRELVNGIEPPKRWMKPCAGNFCIYKKSKFTLENGTKGYSHSMDCSTSSDFDLFYSQLPFLFYPESCAKLEYGGQPDETICYGSMPDASAADFPAEGLVECHADFLSRHLPYIPIRKLCKGQFCVIAASSQGDPGYYKSYSGMEQWICATSSCNYDLQKMEESWPEEMAEYNFRAMALIINSGHEHEKLQAITSCLLSFKGGEPFFMSAKNEVQQLVSAFAEALSAQGFEKETIGVKFPEESPKKGESFKITFSKKIEALENSALSTVQKLDMQIFKAIRSHREFLDSFDVKLQNPECVRVC</sequence>
<proteinExistence type="predicted"/>
<keyword evidence="3" id="KW-1185">Reference proteome</keyword>
<evidence type="ECO:0000256" key="1">
    <source>
        <dbReference type="SAM" id="SignalP"/>
    </source>
</evidence>
<evidence type="ECO:0000313" key="3">
    <source>
        <dbReference type="Proteomes" id="UP000054495"/>
    </source>
</evidence>
<dbReference type="AlphaFoldDB" id="A0A0D6M9A9"/>
<dbReference type="PANTHER" id="PTHR37433:SF21">
    <property type="entry name" value="DUF281 DOMAIN-CONTAINING PROTEIN"/>
    <property type="match status" value="1"/>
</dbReference>